<feature type="transmembrane region" description="Helical" evidence="7">
    <location>
        <begin position="220"/>
        <end position="238"/>
    </location>
</feature>
<evidence type="ECO:0000256" key="6">
    <source>
        <dbReference type="ARBA" id="ARBA00023136"/>
    </source>
</evidence>
<keyword evidence="3" id="KW-1003">Cell membrane</keyword>
<keyword evidence="9" id="KW-0012">Acyltransferase</keyword>
<accession>A0ABS4HDQ7</accession>
<dbReference type="PANTHER" id="PTHR40074:SF2">
    <property type="entry name" value="O-ACETYLTRANSFERASE WECH"/>
    <property type="match status" value="1"/>
</dbReference>
<protein>
    <submittedName>
        <fullName evidence="9">Membrane-bound acyltransferase YfiQ involved in biofilm formation</fullName>
    </submittedName>
</protein>
<feature type="transmembrane region" description="Helical" evidence="7">
    <location>
        <begin position="250"/>
        <end position="267"/>
    </location>
</feature>
<keyword evidence="9" id="KW-0808">Transferase</keyword>
<comment type="similarity">
    <text evidence="2">Belongs to the acyltransferase 3 family.</text>
</comment>
<keyword evidence="4 7" id="KW-0812">Transmembrane</keyword>
<evidence type="ECO:0000313" key="10">
    <source>
        <dbReference type="Proteomes" id="UP001519328"/>
    </source>
</evidence>
<evidence type="ECO:0000256" key="3">
    <source>
        <dbReference type="ARBA" id="ARBA00022475"/>
    </source>
</evidence>
<feature type="transmembrane region" description="Helical" evidence="7">
    <location>
        <begin position="153"/>
        <end position="171"/>
    </location>
</feature>
<dbReference type="RefSeq" id="WP_209480576.1">
    <property type="nucleotide sequence ID" value="NZ_JAGGKK010000009.1"/>
</dbReference>
<feature type="transmembrane region" description="Helical" evidence="7">
    <location>
        <begin position="306"/>
        <end position="328"/>
    </location>
</feature>
<feature type="transmembrane region" description="Helical" evidence="7">
    <location>
        <begin position="83"/>
        <end position="102"/>
    </location>
</feature>
<comment type="caution">
    <text evidence="9">The sequence shown here is derived from an EMBL/GenBank/DDBJ whole genome shotgun (WGS) entry which is preliminary data.</text>
</comment>
<feature type="transmembrane region" description="Helical" evidence="7">
    <location>
        <begin position="274"/>
        <end position="294"/>
    </location>
</feature>
<dbReference type="Pfam" id="PF01757">
    <property type="entry name" value="Acyl_transf_3"/>
    <property type="match status" value="1"/>
</dbReference>
<keyword evidence="10" id="KW-1185">Reference proteome</keyword>
<evidence type="ECO:0000313" key="9">
    <source>
        <dbReference type="EMBL" id="MBP1949042.1"/>
    </source>
</evidence>
<dbReference type="InterPro" id="IPR002656">
    <property type="entry name" value="Acyl_transf_3_dom"/>
</dbReference>
<evidence type="ECO:0000256" key="1">
    <source>
        <dbReference type="ARBA" id="ARBA00004651"/>
    </source>
</evidence>
<reference evidence="9 10" key="1">
    <citation type="submission" date="2021-03" db="EMBL/GenBank/DDBJ databases">
        <title>Genomic Encyclopedia of Type Strains, Phase IV (KMG-IV): sequencing the most valuable type-strain genomes for metagenomic binning, comparative biology and taxonomic classification.</title>
        <authorList>
            <person name="Goeker M."/>
        </authorList>
    </citation>
    <scope>NUCLEOTIDE SEQUENCE [LARGE SCALE GENOMIC DNA]</scope>
    <source>
        <strain evidence="9 10">DSM 21085</strain>
    </source>
</reference>
<sequence>MKSQSLINEVFWLRCIACLAVTLGHAIGSGNKYLTGSSIDYLGSYVLHMAVLFGVPVFIFISELLLANKYTEKVPDTFMRKRVQFLLLPYLFMSIVYALISIEKWTFQEVMTRIAMSVFLGDSAVYFILIIFQFYFLHLFLRRYLDRLSAKHTIPIALLINFLYLAFFNFTEVPDNAVGHFIWTKGYWMPFTGWLFYFVLGFYCGRNFQAVLNFFRKKWLLVTPFLALVLMLLMNRIFHLDYDSKRVDMLLYASSVIFLIVYVSSSIGKVPKLVMFISNYSFSIFLLNLFYFRLLSSIEPPEFINLPSYTFLMFLSTLLLCIGTAYLFNQFRFGKYMVGRIMTYKAHSKYNNVPIL</sequence>
<keyword evidence="5 7" id="KW-1133">Transmembrane helix</keyword>
<keyword evidence="6 7" id="KW-0472">Membrane</keyword>
<feature type="transmembrane region" description="Helical" evidence="7">
    <location>
        <begin position="114"/>
        <end position="141"/>
    </location>
</feature>
<feature type="domain" description="Acyltransferase 3" evidence="8">
    <location>
        <begin position="12"/>
        <end position="324"/>
    </location>
</feature>
<evidence type="ECO:0000259" key="8">
    <source>
        <dbReference type="Pfam" id="PF01757"/>
    </source>
</evidence>
<gene>
    <name evidence="9" type="ORF">J2Z82_001979</name>
</gene>
<evidence type="ECO:0000256" key="5">
    <source>
        <dbReference type="ARBA" id="ARBA00022989"/>
    </source>
</evidence>
<evidence type="ECO:0000256" key="4">
    <source>
        <dbReference type="ARBA" id="ARBA00022692"/>
    </source>
</evidence>
<proteinExistence type="inferred from homology"/>
<organism evidence="9 10">
    <name type="scientific">Virgibacillus litoralis</name>
    <dbReference type="NCBI Taxonomy" id="578221"/>
    <lineage>
        <taxon>Bacteria</taxon>
        <taxon>Bacillati</taxon>
        <taxon>Bacillota</taxon>
        <taxon>Bacilli</taxon>
        <taxon>Bacillales</taxon>
        <taxon>Bacillaceae</taxon>
        <taxon>Virgibacillus</taxon>
    </lineage>
</organism>
<name>A0ABS4HDQ7_9BACI</name>
<dbReference type="Proteomes" id="UP001519328">
    <property type="component" value="Unassembled WGS sequence"/>
</dbReference>
<dbReference type="PANTHER" id="PTHR40074">
    <property type="entry name" value="O-ACETYLTRANSFERASE WECH"/>
    <property type="match status" value="1"/>
</dbReference>
<dbReference type="GO" id="GO:0016746">
    <property type="term" value="F:acyltransferase activity"/>
    <property type="evidence" value="ECO:0007669"/>
    <property type="project" value="UniProtKB-KW"/>
</dbReference>
<comment type="subcellular location">
    <subcellularLocation>
        <location evidence="1">Cell membrane</location>
        <topology evidence="1">Multi-pass membrane protein</topology>
    </subcellularLocation>
</comment>
<dbReference type="EMBL" id="JAGGKK010000009">
    <property type="protein sequence ID" value="MBP1949042.1"/>
    <property type="molecule type" value="Genomic_DNA"/>
</dbReference>
<feature type="transmembrane region" description="Helical" evidence="7">
    <location>
        <begin position="42"/>
        <end position="62"/>
    </location>
</feature>
<evidence type="ECO:0000256" key="2">
    <source>
        <dbReference type="ARBA" id="ARBA00007400"/>
    </source>
</evidence>
<evidence type="ECO:0000256" key="7">
    <source>
        <dbReference type="SAM" id="Phobius"/>
    </source>
</evidence>
<feature type="transmembrane region" description="Helical" evidence="7">
    <location>
        <begin position="191"/>
        <end position="208"/>
    </location>
</feature>